<evidence type="ECO:0000313" key="1">
    <source>
        <dbReference type="EMBL" id="MBX18427.1"/>
    </source>
</evidence>
<dbReference type="EMBL" id="GGEC01037943">
    <property type="protein sequence ID" value="MBX18427.1"/>
    <property type="molecule type" value="Transcribed_RNA"/>
</dbReference>
<dbReference type="AlphaFoldDB" id="A0A2P2LKD8"/>
<name>A0A2P2LKD8_RHIMU</name>
<reference evidence="1" key="1">
    <citation type="submission" date="2018-02" db="EMBL/GenBank/DDBJ databases">
        <title>Rhizophora mucronata_Transcriptome.</title>
        <authorList>
            <person name="Meera S.P."/>
            <person name="Sreeshan A."/>
            <person name="Augustine A."/>
        </authorList>
    </citation>
    <scope>NUCLEOTIDE SEQUENCE</scope>
    <source>
        <tissue evidence="1">Leaf</tissue>
    </source>
</reference>
<protein>
    <submittedName>
        <fullName evidence="1">Uncharacterized protein</fullName>
    </submittedName>
</protein>
<organism evidence="1">
    <name type="scientific">Rhizophora mucronata</name>
    <name type="common">Asiatic mangrove</name>
    <dbReference type="NCBI Taxonomy" id="61149"/>
    <lineage>
        <taxon>Eukaryota</taxon>
        <taxon>Viridiplantae</taxon>
        <taxon>Streptophyta</taxon>
        <taxon>Embryophyta</taxon>
        <taxon>Tracheophyta</taxon>
        <taxon>Spermatophyta</taxon>
        <taxon>Magnoliopsida</taxon>
        <taxon>eudicotyledons</taxon>
        <taxon>Gunneridae</taxon>
        <taxon>Pentapetalae</taxon>
        <taxon>rosids</taxon>
        <taxon>fabids</taxon>
        <taxon>Malpighiales</taxon>
        <taxon>Rhizophoraceae</taxon>
        <taxon>Rhizophora</taxon>
    </lineage>
</organism>
<proteinExistence type="predicted"/>
<sequence>MSLPCLHYTIKVETLWKLWWGIIDIIIQVTLVMRRVNTHFVTSDCQI</sequence>
<accession>A0A2P2LKD8</accession>